<dbReference type="Proteomes" id="UP001229955">
    <property type="component" value="Chromosome"/>
</dbReference>
<dbReference type="KEGG" id="pspc:Strain318_002865"/>
<dbReference type="EMBL" id="CP130613">
    <property type="protein sequence ID" value="WKW16437.1"/>
    <property type="molecule type" value="Genomic_DNA"/>
</dbReference>
<evidence type="ECO:0000313" key="4">
    <source>
        <dbReference type="EMBL" id="WKW16437.1"/>
    </source>
</evidence>
<dbReference type="EMBL" id="CP130613">
    <property type="protein sequence ID" value="WKW16449.1"/>
    <property type="molecule type" value="Genomic_DNA"/>
</dbReference>
<dbReference type="EMBL" id="CP130612">
    <property type="protein sequence ID" value="WKW13530.1"/>
    <property type="molecule type" value="Genomic_DNA"/>
</dbReference>
<evidence type="ECO:0000313" key="3">
    <source>
        <dbReference type="EMBL" id="WKW13543.1"/>
    </source>
</evidence>
<dbReference type="RefSeq" id="WP_367886379.1">
    <property type="nucleotide sequence ID" value="NZ_CP130612.1"/>
</dbReference>
<proteinExistence type="predicted"/>
<reference evidence="3" key="1">
    <citation type="submission" date="2023-07" db="EMBL/GenBank/DDBJ databases">
        <authorList>
            <person name="Haufschild T."/>
            <person name="Kallscheuer N."/>
            <person name="Hammer J."/>
            <person name="Kohn T."/>
            <person name="Kabuu M."/>
            <person name="Jogler M."/>
            <person name="Wohfarth N."/>
            <person name="Heuer A."/>
            <person name="Rohde M."/>
            <person name="van Teeseling M.C.F."/>
            <person name="Jogler C."/>
        </authorList>
    </citation>
    <scope>NUCLEOTIDE SEQUENCE</scope>
    <source>
        <strain evidence="3">Strain 138</strain>
        <strain evidence="4">Strain 318</strain>
    </source>
</reference>
<accession>A0AA49Q8S0</accession>
<evidence type="ECO:0000313" key="6">
    <source>
        <dbReference type="Proteomes" id="UP001229955"/>
    </source>
</evidence>
<sequence length="173" mass="18508">MLTHHPAARSTFPAYSTIATSLDALVEELRPPSPRFVLFVAADVSAQSDAALAAWAGRALDRGVAYACCWGPGCGRLETAFDLAAIDRETEVTRNDGVSVVVTTAHERDSLREAAWFALNAAYPAGVFEEGTDAIVLAVVGMPAEHRELVEYLESGAPIYRRGITTLAADERS</sequence>
<dbReference type="KEGG" id="pspc:Strain318_002853"/>
<accession>A0AA49Q5R3</accession>
<evidence type="ECO:0000313" key="2">
    <source>
        <dbReference type="EMBL" id="WKW13530.1"/>
    </source>
</evidence>
<evidence type="ECO:0000259" key="1">
    <source>
        <dbReference type="Pfam" id="PF24733"/>
    </source>
</evidence>
<keyword evidence="6" id="KW-1185">Reference proteome</keyword>
<name>A0AA49Q5R3_9BACT</name>
<dbReference type="InterPro" id="IPR056101">
    <property type="entry name" value="DUF7684"/>
</dbReference>
<dbReference type="AlphaFoldDB" id="A0AA49Q5R3"/>
<gene>
    <name evidence="2" type="ORF">Strain138_002853</name>
    <name evidence="3" type="ORF">Strain138_002867</name>
    <name evidence="4" type="ORF">Strain318_002853</name>
    <name evidence="5" type="ORF">Strain318_002865</name>
</gene>
<protein>
    <recommendedName>
        <fullName evidence="1">DUF7684 domain-containing protein</fullName>
    </recommendedName>
</protein>
<dbReference type="Pfam" id="PF24733">
    <property type="entry name" value="DUF7684"/>
    <property type="match status" value="1"/>
</dbReference>
<evidence type="ECO:0000313" key="5">
    <source>
        <dbReference type="EMBL" id="WKW16449.1"/>
    </source>
</evidence>
<dbReference type="EMBL" id="CP130612">
    <property type="protein sequence ID" value="WKW13543.1"/>
    <property type="molecule type" value="Genomic_DNA"/>
</dbReference>
<feature type="domain" description="DUF7684" evidence="1">
    <location>
        <begin position="35"/>
        <end position="152"/>
    </location>
</feature>
<organism evidence="3">
    <name type="scientific">Pseudogemmatithrix spongiicola</name>
    <dbReference type="NCBI Taxonomy" id="3062599"/>
    <lineage>
        <taxon>Bacteria</taxon>
        <taxon>Pseudomonadati</taxon>
        <taxon>Gemmatimonadota</taxon>
        <taxon>Gemmatimonadia</taxon>
        <taxon>Gemmatimonadales</taxon>
        <taxon>Gemmatimonadaceae</taxon>
        <taxon>Pseudogemmatithrix</taxon>
    </lineage>
</organism>